<feature type="domain" description="4Fe-4S ferredoxin-type" evidence="5">
    <location>
        <begin position="182"/>
        <end position="212"/>
    </location>
</feature>
<dbReference type="Gene3D" id="3.30.70.3270">
    <property type="match status" value="1"/>
</dbReference>
<dbReference type="RefSeq" id="WP_203666816.1">
    <property type="nucleotide sequence ID" value="NZ_BONO01000001.1"/>
</dbReference>
<dbReference type="Pfam" id="PF12838">
    <property type="entry name" value="Fer4_7"/>
    <property type="match status" value="1"/>
</dbReference>
<dbReference type="InterPro" id="IPR017896">
    <property type="entry name" value="4Fe4S_Fe-S-bd"/>
</dbReference>
<comment type="caution">
    <text evidence="6">The sequence shown here is derived from an EMBL/GenBank/DDBJ whole genome shotgun (WGS) entry which is preliminary data.</text>
</comment>
<organism evidence="6 7">
    <name type="scientific">Cellulomonas pakistanensis</name>
    <dbReference type="NCBI Taxonomy" id="992287"/>
    <lineage>
        <taxon>Bacteria</taxon>
        <taxon>Bacillati</taxon>
        <taxon>Actinomycetota</taxon>
        <taxon>Actinomycetes</taxon>
        <taxon>Micrococcales</taxon>
        <taxon>Cellulomonadaceae</taxon>
        <taxon>Cellulomonas</taxon>
    </lineage>
</organism>
<evidence type="ECO:0000256" key="1">
    <source>
        <dbReference type="ARBA" id="ARBA00022723"/>
    </source>
</evidence>
<gene>
    <name evidence="6" type="ORF">Cpa01nite_01530</name>
</gene>
<name>A0A919PAM2_9CELL</name>
<evidence type="ECO:0000259" key="5">
    <source>
        <dbReference type="PROSITE" id="PS51379"/>
    </source>
</evidence>
<proteinExistence type="predicted"/>
<evidence type="ECO:0000256" key="2">
    <source>
        <dbReference type="ARBA" id="ARBA00023004"/>
    </source>
</evidence>
<evidence type="ECO:0000313" key="7">
    <source>
        <dbReference type="Proteomes" id="UP000642125"/>
    </source>
</evidence>
<dbReference type="SUPFAM" id="SSF54862">
    <property type="entry name" value="4Fe-4S ferredoxins"/>
    <property type="match status" value="1"/>
</dbReference>
<dbReference type="Proteomes" id="UP000642125">
    <property type="component" value="Unassembled WGS sequence"/>
</dbReference>
<dbReference type="PROSITE" id="PS51379">
    <property type="entry name" value="4FE4S_FER_2"/>
    <property type="match status" value="2"/>
</dbReference>
<accession>A0A919PAM2</accession>
<keyword evidence="2" id="KW-0408">Iron</keyword>
<dbReference type="PROSITE" id="PS00198">
    <property type="entry name" value="4FE4S_FER_1"/>
    <property type="match status" value="2"/>
</dbReference>
<evidence type="ECO:0000313" key="6">
    <source>
        <dbReference type="EMBL" id="GIG34772.1"/>
    </source>
</evidence>
<reference evidence="6" key="1">
    <citation type="submission" date="2021-01" db="EMBL/GenBank/DDBJ databases">
        <title>Whole genome shotgun sequence of Cellulomonas pakistanensis NBRC 110800.</title>
        <authorList>
            <person name="Komaki H."/>
            <person name="Tamura T."/>
        </authorList>
    </citation>
    <scope>NUCLEOTIDE SEQUENCE</scope>
    <source>
        <strain evidence="6">NBRC 110800</strain>
    </source>
</reference>
<feature type="region of interest" description="Disordered" evidence="4">
    <location>
        <begin position="98"/>
        <end position="154"/>
    </location>
</feature>
<keyword evidence="1" id="KW-0479">Metal-binding</keyword>
<dbReference type="InterPro" id="IPR017900">
    <property type="entry name" value="4Fe4S_Fe_S_CS"/>
</dbReference>
<sequence length="330" mass="32878">MTRPGDAPGSASDALGPVVRWLAWLPDPVHLHLLCATAPARLRVPRRAVAVRLAGCAADLPLSGYLELVAAGALSVTVRDPHPAPAAGAADAVLERAGRPERISAAPDDAPGPARRRRPRPVPDAASLGLPRRAVLAPAGSVRPGGRWRAGTERARLRDALTALGLPADRPDDAPPGPGGDRTVRVLDAPGCTACGVCARACPQGALSLVDPGAGSGTAPAGVGGTGPSAGAGSCGGTGPGTGAILRQDVAACTACGWCVDLCPPGVLRLVPAPAWAAVVGDGLHDVARVVIRTCARCGSGFGGAGDARLCPVCAYRRAHPFGSTAVPRG</sequence>
<protein>
    <recommendedName>
        <fullName evidence="5">4Fe-4S ferredoxin-type domain-containing protein</fullName>
    </recommendedName>
</protein>
<keyword evidence="7" id="KW-1185">Reference proteome</keyword>
<evidence type="ECO:0000256" key="4">
    <source>
        <dbReference type="SAM" id="MobiDB-lite"/>
    </source>
</evidence>
<dbReference type="GO" id="GO:0051536">
    <property type="term" value="F:iron-sulfur cluster binding"/>
    <property type="evidence" value="ECO:0007669"/>
    <property type="project" value="UniProtKB-KW"/>
</dbReference>
<dbReference type="AlphaFoldDB" id="A0A919PAM2"/>
<evidence type="ECO:0000256" key="3">
    <source>
        <dbReference type="ARBA" id="ARBA00023014"/>
    </source>
</evidence>
<dbReference type="GO" id="GO:0046872">
    <property type="term" value="F:metal ion binding"/>
    <property type="evidence" value="ECO:0007669"/>
    <property type="project" value="UniProtKB-KW"/>
</dbReference>
<feature type="domain" description="4Fe-4S ferredoxin-type" evidence="5">
    <location>
        <begin position="244"/>
        <end position="273"/>
    </location>
</feature>
<keyword evidence="3" id="KW-0411">Iron-sulfur</keyword>
<dbReference type="EMBL" id="BONO01000001">
    <property type="protein sequence ID" value="GIG34772.1"/>
    <property type="molecule type" value="Genomic_DNA"/>
</dbReference>